<reference evidence="1 2" key="1">
    <citation type="submission" date="2019-06" db="EMBL/GenBank/DDBJ databases">
        <title>Genome of Methylobacterium sp. 17Sr1-39.</title>
        <authorList>
            <person name="Seo T."/>
        </authorList>
    </citation>
    <scope>NUCLEOTIDE SEQUENCE [LARGE SCALE GENOMIC DNA]</scope>
    <source>
        <strain evidence="1 2">17Sr1-39</strain>
    </source>
</reference>
<protein>
    <submittedName>
        <fullName evidence="1">DUF2867 domain-containing protein</fullName>
    </submittedName>
</protein>
<dbReference type="Proteomes" id="UP000305267">
    <property type="component" value="Unassembled WGS sequence"/>
</dbReference>
<dbReference type="RefSeq" id="WP_139040399.1">
    <property type="nucleotide sequence ID" value="NZ_VDDA01000043.1"/>
</dbReference>
<sequence>MRPPADCAVASWYPGADLVDAFAVTLPGPGPYDLSRLAQDGLSNPAPWITAAMTLRDAAVRLVGLRTSGEMRDRLKADGRDRIDFFPVLSRSEREIVLGEDDRHLDFRLSLLLSRRPDGQEDLVATTVVRCRNRLGRAYLAAIMPGHVLVVRSVLQRAAAFQAGRMAV</sequence>
<organism evidence="1 2">
    <name type="scientific">Methylobacterium terricola</name>
    <dbReference type="NCBI Taxonomy" id="2583531"/>
    <lineage>
        <taxon>Bacteria</taxon>
        <taxon>Pseudomonadati</taxon>
        <taxon>Pseudomonadota</taxon>
        <taxon>Alphaproteobacteria</taxon>
        <taxon>Hyphomicrobiales</taxon>
        <taxon>Methylobacteriaceae</taxon>
        <taxon>Methylobacterium</taxon>
    </lineage>
</organism>
<evidence type="ECO:0000313" key="2">
    <source>
        <dbReference type="Proteomes" id="UP000305267"/>
    </source>
</evidence>
<dbReference type="OrthoDB" id="7058586at2"/>
<name>A0A5C4L679_9HYPH</name>
<gene>
    <name evidence="1" type="ORF">FF100_33795</name>
</gene>
<dbReference type="EMBL" id="VDDA01000043">
    <property type="protein sequence ID" value="TNC06912.1"/>
    <property type="molecule type" value="Genomic_DNA"/>
</dbReference>
<proteinExistence type="predicted"/>
<dbReference type="Pfam" id="PF11066">
    <property type="entry name" value="DUF2867"/>
    <property type="match status" value="1"/>
</dbReference>
<dbReference type="InterPro" id="IPR021295">
    <property type="entry name" value="DUF2867"/>
</dbReference>
<accession>A0A5C4L679</accession>
<keyword evidence="2" id="KW-1185">Reference proteome</keyword>
<comment type="caution">
    <text evidence="1">The sequence shown here is derived from an EMBL/GenBank/DDBJ whole genome shotgun (WGS) entry which is preliminary data.</text>
</comment>
<dbReference type="AlphaFoldDB" id="A0A5C4L679"/>
<evidence type="ECO:0000313" key="1">
    <source>
        <dbReference type="EMBL" id="TNC06912.1"/>
    </source>
</evidence>